<dbReference type="PANTHER" id="PTHR42924:SF3">
    <property type="entry name" value="POLYMERASE_HISTIDINOL PHOSPHATASE N-TERMINAL DOMAIN-CONTAINING PROTEIN"/>
    <property type="match status" value="1"/>
</dbReference>
<evidence type="ECO:0000313" key="5">
    <source>
        <dbReference type="Proteomes" id="UP000297014"/>
    </source>
</evidence>
<dbReference type="OrthoDB" id="9804333at2"/>
<name>A0A094WQD7_ALKAL</name>
<feature type="domain" description="Polymerase/histidinol phosphatase N-terminal" evidence="1">
    <location>
        <begin position="3"/>
        <end position="68"/>
    </location>
</feature>
<dbReference type="SUPFAM" id="SSF89550">
    <property type="entry name" value="PHP domain-like"/>
    <property type="match status" value="1"/>
</dbReference>
<dbReference type="Pfam" id="PF02811">
    <property type="entry name" value="PHP"/>
    <property type="match status" value="1"/>
</dbReference>
<dbReference type="GO" id="GO:0004534">
    <property type="term" value="F:5'-3' RNA exonuclease activity"/>
    <property type="evidence" value="ECO:0007669"/>
    <property type="project" value="TreeGrafter"/>
</dbReference>
<protein>
    <submittedName>
        <fullName evidence="2">Phosphoesterase</fullName>
    </submittedName>
</protein>
<dbReference type="PANTHER" id="PTHR42924">
    <property type="entry name" value="EXONUCLEASE"/>
    <property type="match status" value="1"/>
</dbReference>
<organism evidence="2 4">
    <name type="scientific">Alkalihalobacillus alcalophilus ATCC 27647 = CGMCC 1.3604</name>
    <dbReference type="NCBI Taxonomy" id="1218173"/>
    <lineage>
        <taxon>Bacteria</taxon>
        <taxon>Bacillati</taxon>
        <taxon>Bacillota</taxon>
        <taxon>Bacilli</taxon>
        <taxon>Bacillales</taxon>
        <taxon>Bacillaceae</taxon>
        <taxon>Alkalihalobacillus</taxon>
    </lineage>
</organism>
<dbReference type="EMBL" id="JALP01000194">
    <property type="protein sequence ID" value="THG89828.1"/>
    <property type="molecule type" value="Genomic_DNA"/>
</dbReference>
<dbReference type="STRING" id="1218173.BALCAV_0200950"/>
<dbReference type="InterPro" id="IPR052018">
    <property type="entry name" value="PHP_domain"/>
</dbReference>
<dbReference type="CDD" id="cd07438">
    <property type="entry name" value="PHP_HisPPase_AMP"/>
    <property type="match status" value="1"/>
</dbReference>
<dbReference type="eggNOG" id="COG0613">
    <property type="taxonomic scope" value="Bacteria"/>
</dbReference>
<proteinExistence type="predicted"/>
<keyword evidence="4" id="KW-1185">Reference proteome</keyword>
<dbReference type="SMART" id="SM00481">
    <property type="entry name" value="POLIIIAc"/>
    <property type="match status" value="1"/>
</dbReference>
<sequence>MRADLHVHSHYSDGSDSVEEVLQKARRNDISHISFVDHDTTASLAEALTLGKQYGIEVIPGIEISAFDFKRNRKVHILGYGYNEKATHIQALCNPLLERRHRHSIWQIEQIEQTGYELDRQSIFEYANMSNVIYKQHIMHSLTKHPFSSKDYQQLYQMLFKGGVAKGDIYYVDAIKAIQAIKADGGMAVLAHPGQLDSYDFVPALVEAGLDGIERNHFEHSEEDHFRVEQLCEKYNLFMTGGSDYHGSYGRPMEVGELISPKNKVNVKENYTYR</sequence>
<dbReference type="Proteomes" id="UP000002754">
    <property type="component" value="Unassembled WGS sequence"/>
</dbReference>
<evidence type="ECO:0000313" key="3">
    <source>
        <dbReference type="EMBL" id="THG89828.1"/>
    </source>
</evidence>
<evidence type="ECO:0000313" key="4">
    <source>
        <dbReference type="Proteomes" id="UP000002754"/>
    </source>
</evidence>
<dbReference type="Gene3D" id="1.10.150.650">
    <property type="match status" value="1"/>
</dbReference>
<evidence type="ECO:0000259" key="1">
    <source>
        <dbReference type="SMART" id="SM00481"/>
    </source>
</evidence>
<dbReference type="InterPro" id="IPR004013">
    <property type="entry name" value="PHP_dom"/>
</dbReference>
<dbReference type="GO" id="GO:0035312">
    <property type="term" value="F:5'-3' DNA exonuclease activity"/>
    <property type="evidence" value="ECO:0007669"/>
    <property type="project" value="TreeGrafter"/>
</dbReference>
<dbReference type="RefSeq" id="WP_003322840.1">
    <property type="nucleotide sequence ID" value="NZ_ALPT02000002.1"/>
</dbReference>
<dbReference type="AlphaFoldDB" id="A0A094WQD7"/>
<evidence type="ECO:0000313" key="2">
    <source>
        <dbReference type="EMBL" id="KGA99031.1"/>
    </source>
</evidence>
<gene>
    <name evidence="3" type="ORF">AJ85_15090</name>
    <name evidence="2" type="ORF">BALCAV_0200950</name>
</gene>
<dbReference type="Proteomes" id="UP000297014">
    <property type="component" value="Unassembled WGS sequence"/>
</dbReference>
<dbReference type="InterPro" id="IPR003141">
    <property type="entry name" value="Pol/His_phosphatase_N"/>
</dbReference>
<accession>A0A094WQD7</accession>
<reference evidence="2 4" key="1">
    <citation type="journal article" date="2014" name="Genome Announc.">
        <title>Draft Genome Sequence of Bacillus alcalophilus AV1934, a Classic Alkaliphile Isolated from Human Feces in 1934.</title>
        <authorList>
            <person name="Attie O."/>
            <person name="Jayaprakash A."/>
            <person name="Shah H."/>
            <person name="Paulsen I.T."/>
            <person name="Morino M."/>
            <person name="Takahashi Y."/>
            <person name="Narumi I."/>
            <person name="Sachidanandam R."/>
            <person name="Satoh K."/>
            <person name="Ito M."/>
            <person name="Krulwich T.A."/>
        </authorList>
    </citation>
    <scope>NUCLEOTIDE SEQUENCE [LARGE SCALE GENOMIC DNA]</scope>
    <source>
        <strain evidence="2 4">AV1934</strain>
    </source>
</reference>
<dbReference type="InterPro" id="IPR016195">
    <property type="entry name" value="Pol/histidinol_Pase-like"/>
</dbReference>
<reference evidence="3 5" key="2">
    <citation type="submission" date="2014-01" db="EMBL/GenBank/DDBJ databases">
        <title>Draft genome sequencing of Bacillus alcalophilus CGMCC 1.3604.</title>
        <authorList>
            <person name="Yang J."/>
            <person name="Diao L."/>
            <person name="Yang S."/>
        </authorList>
    </citation>
    <scope>NUCLEOTIDE SEQUENCE [LARGE SCALE GENOMIC DNA]</scope>
    <source>
        <strain evidence="3 5">CGMCC 1.3604</strain>
    </source>
</reference>
<dbReference type="Gene3D" id="3.20.20.140">
    <property type="entry name" value="Metal-dependent hydrolases"/>
    <property type="match status" value="1"/>
</dbReference>
<dbReference type="EMBL" id="ALPT02000002">
    <property type="protein sequence ID" value="KGA99031.1"/>
    <property type="molecule type" value="Genomic_DNA"/>
</dbReference>
<comment type="caution">
    <text evidence="2">The sequence shown here is derived from an EMBL/GenBank/DDBJ whole genome shotgun (WGS) entry which is preliminary data.</text>
</comment>